<keyword evidence="1" id="KW-1133">Transmembrane helix</keyword>
<dbReference type="Pfam" id="PF13994">
    <property type="entry name" value="PgaD"/>
    <property type="match status" value="1"/>
</dbReference>
<comment type="caution">
    <text evidence="2">The sequence shown here is derived from an EMBL/GenBank/DDBJ whole genome shotgun (WGS) entry which is preliminary data.</text>
</comment>
<dbReference type="RefSeq" id="WP_126672882.1">
    <property type="nucleotide sequence ID" value="NZ_RYZR01000003.1"/>
</dbReference>
<dbReference type="EMBL" id="RYZR01000003">
    <property type="protein sequence ID" value="RUL66256.1"/>
    <property type="molecule type" value="Genomic_DNA"/>
</dbReference>
<dbReference type="NCBIfam" id="TIGR03940">
    <property type="entry name" value="PGA_PgaD"/>
    <property type="match status" value="1"/>
</dbReference>
<proteinExistence type="predicted"/>
<reference evidence="2 3" key="1">
    <citation type="submission" date="2018-12" db="EMBL/GenBank/DDBJ databases">
        <title>Dyella dinghuensis sp. nov. DHOA06 and Dyella choica sp. nov. 4M-K27, isolated from forest soil.</title>
        <authorList>
            <person name="Qiu L.-H."/>
            <person name="Gao Z.-H."/>
        </authorList>
    </citation>
    <scope>NUCLEOTIDE SEQUENCE [LARGE SCALE GENOMIC DNA]</scope>
    <source>
        <strain evidence="2 3">DHOA06</strain>
    </source>
</reference>
<dbReference type="AlphaFoldDB" id="A0A3S0RV36"/>
<protein>
    <submittedName>
        <fullName evidence="2">Poly-beta-1,6-N-acetyl-D-glucosamine biosynthesis protein PgaD</fullName>
    </submittedName>
</protein>
<sequence length="151" mass="16959">MKAEFIIEKPENQRPLQRATFAFITMVAWTLWISLWMPVLTAIAWLLGMHNAYKQLGLVHPLHAVSDLKLVVMVALVSSLSIGTWSQYNRMRFSGKQKRRANRPLDIAEMAPALASSVNTARQLRAGRRAVIHFTDNGHMFLTDDAGSPSS</sequence>
<feature type="transmembrane region" description="Helical" evidence="1">
    <location>
        <begin position="21"/>
        <end position="48"/>
    </location>
</feature>
<keyword evidence="3" id="KW-1185">Reference proteome</keyword>
<feature type="transmembrane region" description="Helical" evidence="1">
    <location>
        <begin position="68"/>
        <end position="88"/>
    </location>
</feature>
<evidence type="ECO:0000313" key="3">
    <source>
        <dbReference type="Proteomes" id="UP000267077"/>
    </source>
</evidence>
<name>A0A3S0RV36_9GAMM</name>
<organism evidence="2 3">
    <name type="scientific">Dyella dinghuensis</name>
    <dbReference type="NCBI Taxonomy" id="1920169"/>
    <lineage>
        <taxon>Bacteria</taxon>
        <taxon>Pseudomonadati</taxon>
        <taxon>Pseudomonadota</taxon>
        <taxon>Gammaproteobacteria</taxon>
        <taxon>Lysobacterales</taxon>
        <taxon>Rhodanobacteraceae</taxon>
        <taxon>Dyella</taxon>
    </lineage>
</organism>
<accession>A0A3S0RV36</accession>
<dbReference type="GO" id="GO:0043709">
    <property type="term" value="P:cell adhesion involved in single-species biofilm formation"/>
    <property type="evidence" value="ECO:0007669"/>
    <property type="project" value="InterPro"/>
</dbReference>
<keyword evidence="1" id="KW-0472">Membrane</keyword>
<evidence type="ECO:0000313" key="2">
    <source>
        <dbReference type="EMBL" id="RUL66256.1"/>
    </source>
</evidence>
<keyword evidence="1" id="KW-0812">Transmembrane</keyword>
<dbReference type="Proteomes" id="UP000267077">
    <property type="component" value="Unassembled WGS sequence"/>
</dbReference>
<dbReference type="OrthoDB" id="6003102at2"/>
<dbReference type="InterPro" id="IPR023829">
    <property type="entry name" value="PGA_PgaD"/>
</dbReference>
<gene>
    <name evidence="2" type="primary">pgaD</name>
    <name evidence="2" type="ORF">EKH79_06140</name>
</gene>
<evidence type="ECO:0000256" key="1">
    <source>
        <dbReference type="SAM" id="Phobius"/>
    </source>
</evidence>